<evidence type="ECO:0000256" key="7">
    <source>
        <dbReference type="PROSITE-ProRule" id="PRU00266"/>
    </source>
</evidence>
<dbReference type="SMART" id="SM00358">
    <property type="entry name" value="DSRM"/>
    <property type="match status" value="2"/>
</dbReference>
<evidence type="ECO:0000256" key="5">
    <source>
        <dbReference type="ARBA" id="ARBA00023180"/>
    </source>
</evidence>
<gene>
    <name evidence="14" type="ORF">DGYR_LOCUS5372</name>
</gene>
<dbReference type="SMART" id="SM00034">
    <property type="entry name" value="CLECT"/>
    <property type="match status" value="8"/>
</dbReference>
<dbReference type="SUPFAM" id="SSF57196">
    <property type="entry name" value="EGF/Laminin"/>
    <property type="match status" value="1"/>
</dbReference>
<dbReference type="InterPro" id="IPR018097">
    <property type="entry name" value="EGF_Ca-bd_CS"/>
</dbReference>
<dbReference type="Proteomes" id="UP000549394">
    <property type="component" value="Unassembled WGS sequence"/>
</dbReference>
<comment type="caution">
    <text evidence="14">The sequence shown here is derived from an EMBL/GenBank/DDBJ whole genome shotgun (WGS) entry which is preliminary data.</text>
</comment>
<dbReference type="GO" id="GO:0030246">
    <property type="term" value="F:carbohydrate binding"/>
    <property type="evidence" value="ECO:0007669"/>
    <property type="project" value="InterPro"/>
</dbReference>
<evidence type="ECO:0000259" key="9">
    <source>
        <dbReference type="PROSITE" id="PS50041"/>
    </source>
</evidence>
<dbReference type="SMART" id="SM00223">
    <property type="entry name" value="APPLE"/>
    <property type="match status" value="2"/>
</dbReference>
<feature type="domain" description="SUEL-type lectin" evidence="11">
    <location>
        <begin position="629"/>
        <end position="725"/>
    </location>
</feature>
<dbReference type="PROSITE" id="PS01187">
    <property type="entry name" value="EGF_CA"/>
    <property type="match status" value="3"/>
</dbReference>
<feature type="domain" description="C-type lectin" evidence="9">
    <location>
        <begin position="1250"/>
        <end position="1368"/>
    </location>
</feature>
<feature type="domain" description="Apple" evidence="12">
    <location>
        <begin position="1693"/>
        <end position="1774"/>
    </location>
</feature>
<dbReference type="SMART" id="SM00832">
    <property type="entry name" value="C8"/>
    <property type="match status" value="3"/>
</dbReference>
<feature type="domain" description="Apple" evidence="12">
    <location>
        <begin position="1901"/>
        <end position="1992"/>
    </location>
</feature>
<feature type="domain" description="SUEL-type lectin" evidence="11">
    <location>
        <begin position="4446"/>
        <end position="4542"/>
    </location>
</feature>
<evidence type="ECO:0000256" key="3">
    <source>
        <dbReference type="ARBA" id="ARBA00022737"/>
    </source>
</evidence>
<evidence type="ECO:0000313" key="15">
    <source>
        <dbReference type="Proteomes" id="UP000549394"/>
    </source>
</evidence>
<feature type="domain" description="SUEL-type lectin" evidence="11">
    <location>
        <begin position="5362"/>
        <end position="5458"/>
    </location>
</feature>
<feature type="domain" description="VWFD" evidence="13">
    <location>
        <begin position="2911"/>
        <end position="3092"/>
    </location>
</feature>
<dbReference type="CDD" id="cd00037">
    <property type="entry name" value="CLECT"/>
    <property type="match status" value="8"/>
</dbReference>
<dbReference type="FunFam" id="2.10.25.10:FF:000038">
    <property type="entry name" value="Fibrillin 2"/>
    <property type="match status" value="4"/>
</dbReference>
<keyword evidence="2" id="KW-0732">Signal</keyword>
<dbReference type="GO" id="GO:0006508">
    <property type="term" value="P:proteolysis"/>
    <property type="evidence" value="ECO:0007669"/>
    <property type="project" value="InterPro"/>
</dbReference>
<feature type="domain" description="Apple" evidence="12">
    <location>
        <begin position="724"/>
        <end position="804"/>
    </location>
</feature>
<dbReference type="InterPro" id="IPR016187">
    <property type="entry name" value="CTDL_fold"/>
</dbReference>
<dbReference type="InterPro" id="IPR002919">
    <property type="entry name" value="TIL_dom"/>
</dbReference>
<evidence type="ECO:0000256" key="1">
    <source>
        <dbReference type="ARBA" id="ARBA00022536"/>
    </source>
</evidence>
<feature type="domain" description="SUEL-type lectin" evidence="11">
    <location>
        <begin position="5594"/>
        <end position="5690"/>
    </location>
</feature>
<dbReference type="Pfam" id="PF01826">
    <property type="entry name" value="TIL"/>
    <property type="match status" value="2"/>
</dbReference>
<dbReference type="CDD" id="cd19941">
    <property type="entry name" value="TIL"/>
    <property type="match status" value="3"/>
</dbReference>
<evidence type="ECO:0000259" key="12">
    <source>
        <dbReference type="PROSITE" id="PS50948"/>
    </source>
</evidence>
<evidence type="ECO:0000259" key="11">
    <source>
        <dbReference type="PROSITE" id="PS50228"/>
    </source>
</evidence>
<dbReference type="Gene3D" id="3.50.4.10">
    <property type="entry name" value="Hepatocyte Growth Factor"/>
    <property type="match status" value="6"/>
</dbReference>
<dbReference type="PROSITE" id="PS50948">
    <property type="entry name" value="PAN"/>
    <property type="match status" value="11"/>
</dbReference>
<name>A0A7I8VKJ1_9ANNE</name>
<keyword evidence="3" id="KW-0677">Repeat</keyword>
<dbReference type="InterPro" id="IPR043159">
    <property type="entry name" value="Lectin_gal-bd_sf"/>
</dbReference>
<dbReference type="Pfam" id="PF08742">
    <property type="entry name" value="C8"/>
    <property type="match status" value="3"/>
</dbReference>
<organism evidence="14 15">
    <name type="scientific">Dimorphilus gyrociliatus</name>
    <dbReference type="NCBI Taxonomy" id="2664684"/>
    <lineage>
        <taxon>Eukaryota</taxon>
        <taxon>Metazoa</taxon>
        <taxon>Spiralia</taxon>
        <taxon>Lophotrochozoa</taxon>
        <taxon>Annelida</taxon>
        <taxon>Polychaeta</taxon>
        <taxon>Polychaeta incertae sedis</taxon>
        <taxon>Dinophilidae</taxon>
        <taxon>Dimorphilus</taxon>
    </lineage>
</organism>
<dbReference type="CDD" id="cd01099">
    <property type="entry name" value="PAN_AP_HGF"/>
    <property type="match status" value="1"/>
</dbReference>
<protein>
    <submittedName>
        <fullName evidence="14">DgyrCDS5627</fullName>
    </submittedName>
</protein>
<dbReference type="InterPro" id="IPR001304">
    <property type="entry name" value="C-type_lectin-like"/>
</dbReference>
<dbReference type="PANTHER" id="PTHR46780">
    <property type="entry name" value="PROTEIN EVA-1"/>
    <property type="match status" value="1"/>
</dbReference>
<dbReference type="PROSITE" id="PS50137">
    <property type="entry name" value="DS_RBD"/>
    <property type="match status" value="2"/>
</dbReference>
<feature type="domain" description="Apple" evidence="12">
    <location>
        <begin position="807"/>
        <end position="885"/>
    </location>
</feature>
<feature type="domain" description="VWFD" evidence="13">
    <location>
        <begin position="3961"/>
        <end position="4158"/>
    </location>
</feature>
<feature type="domain" description="C-type lectin" evidence="9">
    <location>
        <begin position="2374"/>
        <end position="2492"/>
    </location>
</feature>
<dbReference type="InterPro" id="IPR024731">
    <property type="entry name" value="NELL2-like_EGF"/>
</dbReference>
<keyword evidence="15" id="KW-1185">Reference proteome</keyword>
<dbReference type="InterPro" id="IPR014853">
    <property type="entry name" value="VWF/SSPO/ZAN-like_Cys-rich_dom"/>
</dbReference>
<feature type="domain" description="SUEL-type lectin" evidence="11">
    <location>
        <begin position="5246"/>
        <end position="5342"/>
    </location>
</feature>
<dbReference type="SMART" id="SM00181">
    <property type="entry name" value="EGF"/>
    <property type="match status" value="12"/>
</dbReference>
<accession>A0A7I8VKJ1</accession>
<feature type="domain" description="Apple" evidence="12">
    <location>
        <begin position="461"/>
        <end position="538"/>
    </location>
</feature>
<dbReference type="Pfam" id="PF07645">
    <property type="entry name" value="EGF_CA"/>
    <property type="match status" value="4"/>
</dbReference>
<feature type="domain" description="SUEL-type lectin" evidence="11">
    <location>
        <begin position="5710"/>
        <end position="5806"/>
    </location>
</feature>
<reference evidence="14 15" key="1">
    <citation type="submission" date="2020-08" db="EMBL/GenBank/DDBJ databases">
        <authorList>
            <person name="Hejnol A."/>
        </authorList>
    </citation>
    <scope>NUCLEOTIDE SEQUENCE [LARGE SCALE GENOMIC DNA]</scope>
</reference>
<feature type="domain" description="C-type lectin" evidence="9">
    <location>
        <begin position="2734"/>
        <end position="2856"/>
    </location>
</feature>
<feature type="domain" description="EGF-like" evidence="8">
    <location>
        <begin position="3919"/>
        <end position="3958"/>
    </location>
</feature>
<dbReference type="GO" id="GO:0005576">
    <property type="term" value="C:extracellular region"/>
    <property type="evidence" value="ECO:0007669"/>
    <property type="project" value="InterPro"/>
</dbReference>
<dbReference type="InterPro" id="IPR014720">
    <property type="entry name" value="dsRBD_dom"/>
</dbReference>
<feature type="domain" description="Apple" evidence="12">
    <location>
        <begin position="2491"/>
        <end position="2580"/>
    </location>
</feature>
<keyword evidence="1 6" id="KW-0245">EGF-like domain</keyword>
<feature type="domain" description="SUEL-type lectin" evidence="11">
    <location>
        <begin position="4666"/>
        <end position="4762"/>
    </location>
</feature>
<evidence type="ECO:0000313" key="14">
    <source>
        <dbReference type="EMBL" id="CAD5116778.1"/>
    </source>
</evidence>
<feature type="domain" description="DRBM" evidence="10">
    <location>
        <begin position="25"/>
        <end position="91"/>
    </location>
</feature>
<feature type="domain" description="EGF-like" evidence="8">
    <location>
        <begin position="3308"/>
        <end position="3348"/>
    </location>
</feature>
<dbReference type="FunFam" id="2.10.25.10:FF:000005">
    <property type="entry name" value="Fibrillin 2"/>
    <property type="match status" value="1"/>
</dbReference>
<dbReference type="CDD" id="cd22827">
    <property type="entry name" value="Gal_Rha_Lectin_SUL-I-like"/>
    <property type="match status" value="14"/>
</dbReference>
<dbReference type="PROSITE" id="PS01186">
    <property type="entry name" value="EGF_2"/>
    <property type="match status" value="5"/>
</dbReference>
<dbReference type="InterPro" id="IPR000922">
    <property type="entry name" value="Lectin_gal-bd_dom"/>
</dbReference>
<feature type="domain" description="DRBM" evidence="10">
    <location>
        <begin position="139"/>
        <end position="208"/>
    </location>
</feature>
<dbReference type="Gene3D" id="3.10.100.10">
    <property type="entry name" value="Mannose-Binding Protein A, subunit A"/>
    <property type="match status" value="8"/>
</dbReference>
<evidence type="ECO:0000259" key="10">
    <source>
        <dbReference type="PROSITE" id="PS50137"/>
    </source>
</evidence>
<feature type="domain" description="C-type lectin" evidence="9">
    <location>
        <begin position="2596"/>
        <end position="2714"/>
    </location>
</feature>
<dbReference type="InterPro" id="IPR009030">
    <property type="entry name" value="Growth_fac_rcpt_cys_sf"/>
</dbReference>
<feature type="domain" description="SUEL-type lectin" evidence="11">
    <location>
        <begin position="4550"/>
        <end position="4646"/>
    </location>
</feature>
<dbReference type="GO" id="GO:0005509">
    <property type="term" value="F:calcium ion binding"/>
    <property type="evidence" value="ECO:0007669"/>
    <property type="project" value="InterPro"/>
</dbReference>
<feature type="domain" description="SUEL-type lectin" evidence="11">
    <location>
        <begin position="5478"/>
        <end position="5574"/>
    </location>
</feature>
<comment type="caution">
    <text evidence="6">Lacks conserved residue(s) required for the propagation of feature annotation.</text>
</comment>
<dbReference type="InterPro" id="IPR036084">
    <property type="entry name" value="Ser_inhib-like_sf"/>
</dbReference>
<dbReference type="PROSITE" id="PS50026">
    <property type="entry name" value="EGF_3"/>
    <property type="match status" value="5"/>
</dbReference>
<feature type="domain" description="EGF-like" evidence="8">
    <location>
        <begin position="3860"/>
        <end position="3900"/>
    </location>
</feature>
<dbReference type="SMART" id="SM00473">
    <property type="entry name" value="PAN_AP"/>
    <property type="match status" value="13"/>
</dbReference>
<feature type="domain" description="Apple" evidence="12">
    <location>
        <begin position="1159"/>
        <end position="1240"/>
    </location>
</feature>
<dbReference type="Gene3D" id="2.10.25.10">
    <property type="entry name" value="Laminin"/>
    <property type="match status" value="9"/>
</dbReference>
<feature type="domain" description="Apple" evidence="12">
    <location>
        <begin position="2269"/>
        <end position="2359"/>
    </location>
</feature>
<dbReference type="SUPFAM" id="SSF57184">
    <property type="entry name" value="Growth factor receptor domain"/>
    <property type="match status" value="2"/>
</dbReference>
<dbReference type="InterPro" id="IPR003609">
    <property type="entry name" value="Pan_app"/>
</dbReference>
<dbReference type="PRINTS" id="PR01504">
    <property type="entry name" value="PNCREATITSAP"/>
</dbReference>
<dbReference type="Gene3D" id="3.30.160.20">
    <property type="match status" value="2"/>
</dbReference>
<dbReference type="InterPro" id="IPR000177">
    <property type="entry name" value="Apple"/>
</dbReference>
<feature type="domain" description="VWFD" evidence="13">
    <location>
        <begin position="3439"/>
        <end position="3651"/>
    </location>
</feature>
<evidence type="ECO:0000256" key="2">
    <source>
        <dbReference type="ARBA" id="ARBA00022729"/>
    </source>
</evidence>
<dbReference type="PROSITE" id="PS51233">
    <property type="entry name" value="VWFD"/>
    <property type="match status" value="3"/>
</dbReference>
<dbReference type="InterPro" id="IPR000152">
    <property type="entry name" value="EGF-type_Asp/Asn_hydroxyl_site"/>
</dbReference>
<feature type="domain" description="SUEL-type lectin" evidence="11">
    <location>
        <begin position="4898"/>
        <end position="4994"/>
    </location>
</feature>
<dbReference type="SUPFAM" id="SSF57414">
    <property type="entry name" value="Hairpin loop containing domain-like"/>
    <property type="match status" value="3"/>
</dbReference>
<feature type="domain" description="C-type lectin" evidence="9">
    <location>
        <begin position="1784"/>
        <end position="1902"/>
    </location>
</feature>
<feature type="domain" description="SUEL-type lectin" evidence="11">
    <location>
        <begin position="4782"/>
        <end position="4878"/>
    </location>
</feature>
<feature type="domain" description="SUEL-type lectin" evidence="11">
    <location>
        <begin position="222"/>
        <end position="303"/>
    </location>
</feature>
<dbReference type="Pfam" id="PF14295">
    <property type="entry name" value="PAN_4"/>
    <property type="match status" value="3"/>
</dbReference>
<dbReference type="InterPro" id="IPR000742">
    <property type="entry name" value="EGF"/>
</dbReference>
<proteinExistence type="predicted"/>
<feature type="domain" description="EGF-like" evidence="8">
    <location>
        <begin position="4381"/>
        <end position="4419"/>
    </location>
</feature>
<dbReference type="OrthoDB" id="6120134at2759"/>
<dbReference type="Gene3D" id="2.60.120.740">
    <property type="match status" value="15"/>
</dbReference>
<dbReference type="PROSITE" id="PS50228">
    <property type="entry name" value="SUEL_LECTIN"/>
    <property type="match status" value="15"/>
</dbReference>
<dbReference type="Pfam" id="PF00059">
    <property type="entry name" value="Lectin_C"/>
    <property type="match status" value="7"/>
</dbReference>
<evidence type="ECO:0000256" key="4">
    <source>
        <dbReference type="ARBA" id="ARBA00023157"/>
    </source>
</evidence>
<feature type="domain" description="SUEL-type lectin" evidence="11">
    <location>
        <begin position="5014"/>
        <end position="5110"/>
    </location>
</feature>
<dbReference type="Pfam" id="PF02140">
    <property type="entry name" value="SUEL_Lectin"/>
    <property type="match status" value="15"/>
</dbReference>
<feature type="domain" description="Apple" evidence="12">
    <location>
        <begin position="291"/>
        <end position="381"/>
    </location>
</feature>
<feature type="domain" description="C-type lectin" evidence="9">
    <location>
        <begin position="1474"/>
        <end position="1593"/>
    </location>
</feature>
<dbReference type="InterPro" id="IPR001846">
    <property type="entry name" value="VWF_type-D"/>
</dbReference>
<feature type="domain" description="EGF-like" evidence="8">
    <location>
        <begin position="3349"/>
        <end position="3385"/>
    </location>
</feature>
<dbReference type="SMART" id="SM00216">
    <property type="entry name" value="VWD"/>
    <property type="match status" value="3"/>
</dbReference>
<dbReference type="SUPFAM" id="SSF56436">
    <property type="entry name" value="C-type lectin-like"/>
    <property type="match status" value="8"/>
</dbReference>
<evidence type="ECO:0000259" key="8">
    <source>
        <dbReference type="PROSITE" id="PS50026"/>
    </source>
</evidence>
<evidence type="ECO:0000256" key="6">
    <source>
        <dbReference type="PROSITE-ProRule" id="PRU00076"/>
    </source>
</evidence>
<dbReference type="Pfam" id="PF00035">
    <property type="entry name" value="dsrm"/>
    <property type="match status" value="2"/>
</dbReference>
<sequence>MGTKRLTNFKSRRKRGKRKVGNITKNKNAVQILNELKPNAQFSVLSQTGPVHAPTFVVSFSINGQTFEGKGGNKKIAKLNAAENALKSIVQHPIYKPVKNGDFTTDENFTNKEFITSATNSTEFESPIKCAKAINLNNNKEEKINPVVVLNEMCSKVEYKLIFESGIGTNKSFLMAALVNGKTFQGGGRNKKVAKARAASNALAYMYNLNLHQNSFSKINLICEHKTLNMACPNGQILRIRSAKYGRDKGDTKTCPEGSVRRFASRIKSNNCEASTSVAKTRANCDDLQKCSVLAKNSLFGDPSNVAGYTLHTKKDYPGHDIDVAKKSNRKACRDLCERKYGCAGFAFVTNSRTCYLKKEARASGGNFKNNAVVDLYIRTKGANVVSGYSRHVNKDYPGFDIKLHKLTSYDSCSKLCDANHLCLAFEFHIRTGNCYLKSKGETSGPNFKDHNFGDFFFKLGEVEGYHRYIRKDFPGSDIREYKKSNVKDCAGHCNAQYNCIGFAFLPNVKSCYIKHTGKPSGTNFINRATVDIYFRLNLVDANIKGYKRYQFKDYPSYDMKRYFNSNPFDCAKYCEKTIGCFGTVFLFSSNICHLKSQMQTSGANFKNLDVTDLYFRIDGPNTIGENLVCEHKTMTISCPTGTGILVVNAKYGRDKSDLTTCPNNSINKFKSRILSKNCESGLSNSKSLGLCHAKRTCQISAKNNIFGDPCKGIFKYLRVKYKCINYNFKGYKHYKMKDYPGYDIKQLKNLENDECVKACDQTTGCIGALYNFQGRFCYLKHTAIASGPNFKYQSAADLYIRSEGPAPTLDGYKRYPFKQYPNFDIKKLTKTNHVKCSEFCNKDNRCAGFVFHASIKTCYVKYEAKASGSNFKTYGKSDLYLRIGGHKADVKGYKRYPTKDYPHYDIRYYDRSTQQACANHCDDQYNCVGFEFIFTISRCYIKHRAEAKGKNFKNNPIGDLYIREGPARQVNVKGYTRYPLKISTSSNILKITLSNIVACGNECDNKQGCYGFAFDFKRNDCYLKTKFGSVAKFHNHQNTDMFVRKAGPSTSTLDLTCEHETLAIACPVSQVVKVLSAKYGRDKGDLKICHRPSVTKFQKRVKSSNCESGKSLNAVKNLCEGKDKCSILAKNNVFSDPCVGIFKYLRVRYQCVDAVTVCFDKFKNKHTPRHEDKILKSVASARACQYLCQEEESFNCVFAEYYKSGRNARTCVLSKYYPSGSELAGNSAIDSFRRCDFDCNKKKGIFNPYNNICYRLHNKRTTYDAARKNCQRSGGELASLTSFEDWSFIKRFRYIIPDYAYVGATDQFLENQWYFPMNGVFLPLNIPYFGKPVEPNGKTFENCLMLSRKDAKGIDVSCSVPKYSICEFRTKISTFDYNSYSLAFGKGLKNKKLTIKPTKRQTVKTIDDCFKACAMDPKCKSFGYHKSKKCAFYDNKNSFTNPSQLAANSGWTHYDHVIRKYDHCPANAIKDPNSDLCLKHYAQKVTHAMAGAKCKTNEKKSGRLIIDTDVSKNLIQQNKRRFPDLFWNGAVDINREGVWYYNIGKKSYRISKAYWSAREPNGNTIENCVMERNHKNSWIDVSCDAKKFYTCEYRASPQTGPNDMLIEDVPGYHLYLGKDYPGYDIQEFKNSNSKDCAKRCNEKDICLGFAFLVKSKRCFIKSQVSIAGKNFKSIKNINLYVRLNAPSIRDECYKKVPRHHQPGHNNKVYKNIANAYLCKLLCVQSDAFKCLSFEFHTTGRNKNQCVLSRNFPIRSQLKANREVNTYLKCDKSCDERKGFYNPYIDVCYRLDTRKMTWPKAQEVCRKENGQLAVLPTTQDWTFLMRIRNKIPNYAWVGLTDDYIEGRWYFHHGDLRLPTIISYINKPVEPNGKTVENCLFLQKSNGKGVDDNCFAKRAFFCEYRNSKSILNYNYYNLEFQYRGKKVLSVAPTKVMAVKNINDCYKTCVEDLNCKSFAYHISKKCAFYSNANSFTHSDQFKVDRKWRHYDKYMAKYDHCPPNSVKDYTSDFCMKLYKTPVDWATAEKNCKTNDGKIGHLIVDTPRSKTLMNQFKASFSGNFWNGVTDANNEGVWHYHVGDKSYKIERSWWGAREPNGKTVENCVFENSGRKSWIDQDCSKKYNYVCAYNARERVIAERFALLKCEKPGAFGDKKTGICYKQFKEQVNFNTASQNCKKDGGQLAVLPAGQSRNFLFRRRSTLKGNFWIGATDRNLEGFWEWNFGNKLFPGTGLVWKSKGFRENSKNDCAAMEASDIKAISQKCSKKASYLCEYRPKKAGVNIVWLHGYETRSGYEVSDKSPFVQTKSVVDCAARCYKNQKCYGFNYSINKKKCQYLTRKNYYTHPKDRKRNSRMKTYSVRVRKYDHCPKNAIKDPVEGTCYKYFGKKVSWKKALKNCRKSGGKFGNLVVPTKRSINFLYSRRSNFPGKWWIGVTDITTENLWQFRWNGAEKRLVYAQWASKPIRDPSKNCVSSTVGGRKWTPKNCDDKLGYICQYTPVQPPTNNLLSFGRHRRRILKGYDDRSLSNVKSALDCANACQKWGKCRSFDYSSAKKICNLSKQSRITRPRAFIKNRMFDNYYHTTRSLSHCPRDAFYDPHTPLRCYKAFNKPLTWKDAAQSCFDNGGGRLVAIPNIYSLRSIRRALRVRPIEYWTALNDIREEGVFAWTWGVTQTKLGSWSYWLKNSNNDKLNCGYAQRNKGDKWALSDCENSKPYICEYRSEGDTEINVPCPLGWKTYESNCYYPVASKSLGWNDARTMCKNSGADLVSVTSIEEQKYVNSLIKKSLRKKKSVWMGLNDIKKEADWLWSDGSESSDFSNWEDPNEQARVGKSEDCGYFNVRKGYKWGDDKCNAPKAFICKGNPKEMKSTDCMTRKLRCPANAICEDGKTQSSCKCSAGLTPVIRRGRLIRCQASNLCRASGDPHYRTFDGAIIHFMGVCKYTLSEPCGPKTKGKPKWSVKVINERRGRNMRVSFTKIVDIEVYEKVIRFMKNGVILVDGVRSLPQNLLGGRIKISSFGLNKLSLSTDFGLIVRFSGNHMAEVISPANLRGQLCGLCGNWDGNKNNDYFPKGRNSKGSYVDIGNSWMSKNQEEQSCSIQDDEEDVTTDCDPNLKNLITKKCQKMSTLPAFKPCHKKLSPTDAIEECIFDLCASKNKEEVYCDALETYSESCRMRGVVVEFRSKNLCAPNCPPNSVFKSQTSACPATCLDKDAPDTCKKPNTEGCECKDGFLRNGAKCVPEKQCGCVAKNGLYHDYKDKWLNKKCTIRYTCLKGGKIIQRVNKCHRHAFCGVRKGKRGCHCKKGFRGNGLKCFDINECRRRKHNCRGGSRCVNTIGSFRCKCKRGYRFAGGRCRDINECKGRKKVCKNKCINTMGGYRCVCNNGFIKRRGRRICKPVNECKTGVAKCPKGSICRDTRRGYVCRCPKRRRLSTNPLTGKKECMTLHRCSAAGDPHYRTFDGLRLDFMGTCKYTLAKTCPKKEQENLPDFNVEVLNEHRGKKTTVSYTALVDIDVYGYRIRLKKGRRVIIGKMKESSEGLRSMTNGILRTVPIRKPGFVVKREGRFVVLRTDFGLAVTFDGRSRAIVELPSYYKNMGMCGICGNFDGNKKNDIIGSDGKPAPPTTIKVIRRGKTRTRYRYADLGNSWEVIDRATKPGCRPLRDEPGQCTKKEEQNLESKNKYKNNQDLIDDELDNCVFDACLVKDNRNEMICKSIEDFADKCREKYDVAVVWRKNNFCPLKCQANAVYAQETSSCPATCENPDADPNDCEEPPKEGCVCKKGFVLDGNNCIPSNKCGCKMPDGGFMEIGQFYSSEDCTIRFTCEKNRDFKEVKLGKCNKRASCRVKDGVRSCHCKRGWIGNGYKGCTDENECKTGTHKCSKDANCINEVGGYDCKCKRGFTGDGRVCIPLPPCEKGFERNEDNKCIDINECERSPCHENAKCFNTRGSYKCKCAKGFRGDGKRQCFRYYHCYAAGDPHYKTFDGQKFDFMGTCQYTLAKPCPEAEKGGLPAFNVEVRNYHRPNRKKTVSYTKYVDIQTLGYNVRLGQRLRVTINGAKRRLNFGDKTKGLYVKLVIKRRRRYVVLKTNFGLKVTWDGNTRVRVDVPDTYKNRMCGMCGNMDGNKQNDLVTKDGKPINAIVITKRGRRKIKAPELGDSYKVGGPPHCRTFDDPQPECSVKQEQEAEKLCNILINEKGPLGSCIKKKKEDALRIYNDCIADLCAMNGDNLITSSCSAIEDFVETCEEAIEGFNAEWRKFTDCPVTCPENMEFKLNAPSCDETCGGEISGDCDDEPSSRCICKPGFVLQGTNCVEKTNCGGCKDENGITRDIGETWSTANCKKQCTCKSNGNSKCANHPNCIAMNAKCIKTDGEWGCNCERGLRMNNKGECDDIDECREKTDTCHSKATCTNEIPGFKCKCKPGFTGNGFQCKPEEQNPQKPPPDEEFTEKEETIKQACEHQSLNIKCQPGKVLKIKRAFYGRARKDMKTCKKSSLNKFISTIQNKKCQSLKSLKVIRKACNSKRQCTILAKNTLFGDPCPGIFKYLKIAYTCQNDAKTKTACEHKVLKLACPAGRKIAVRRAVYGRGKGDMKVCPQKSLSKFQKRIAASVCASKKSLSQVRKFCNGKRRCNVLAKNNVFGDPCPGIFKYLRVAYVCKKVLATPPKPKPKPNVKTGVTCEHKVLKLACPAGRKIAVRRAVYGRGKGDMKVCPQKSLSKFQKRIAASVCASKKSLSQVRKFCNGKRRCNVLAKNNVFGDPCPGIFKYLRVAYVCKKVLATPPKPKPKPNVKTGVTCEHKVLKLACPAGRKIAVRRAVYGRGKGDMKVCPQKSLSKFQKRIAASVCASKKSLSQVRKFCNGKRRCNVLAKNNVFGDPCPGIFKYLRVAYVCKKVLATPPKPKPKPNVKTGVTCEHKVLKLACPAGRKIAVRRAVYGRGKGDMKVCPQKSLSKFQKRIAASVCASKKSLSQVRKFCNGKRRCNVLAKNNVFGDPCPGIFKYLRVAYVCKKVLATPPKPKPKPNVKTGVTCEHKVLKLACPAGRKIAVRRAVYGRGKGDMKVCPQKSLSKFQKRIAASVCASKKSLSQVRKFCNGKRRCNVLAKNNVFGDPCPGIFKYLRVAYVCKKVLATPPKPKPKPNVKTGVTCEHKVLKLACPAGRKIAVRRAVYGRGKGDMKVCPQKSLSKFQKRIAASVCASKKSLSQVRKFCNGKRRCNVLAKNNVFGDPCPGIFKYLRVAYVCKKVLATPPKPKPKPNVKTGVTCEHKVLKLACPAGRKIAVRRAVYGRGKGDMKVCPQKSLSKFQKRIAASVCASKKSLSQVRKFCNGKRRCNVLAKNNVFGDPCPGIFKYLRVAYVCKKVLATPPKPKPKPNVKTGVTCEHKVLKLACPAGRKIAVRRAVYGRGKGDMKVCPQKSLSKFQKRIAASVCASKKSLSQVRKFCNGKRRCNVLAKNNVFGDPCPGIFKYLRVAYVCKKVLATPPKPKPKPNVKTGVTCEHKVLKLACPAGRKIAVRRAVYGRGKGDMKVCPQKSLSKFQKRIAASVCASKKSLSQVRKFCNGKRRCNVLAKNNVFGDPCPGIFKYLRVAYVCKKVLATPPKPKPKPNVKTGVTCEHKVLKLACPAGRKIAVRRAVYGRGKGDMKVCPQKSLSKFQKRIAASVCASKKSLSQVRKFCNGKRRCNVLAKNNVFGDPCPGIFKYLRVAYVCKKVLATPPKPKPKPNVKTGVTCEHKVLKLACPAGRKIAVRRAVYGRGKGDMKVCPQKSLSKFQKRIAASVCASKKSLSQVRKFCNGKRRCNVLAKNNVFGDPCPGIFKYLRVAYVCKKVLATPPKPKPKPNVKTGVTCEHKVLKLACPAGRKIAVRRAVYGRERET</sequence>
<dbReference type="CDD" id="cd00054">
    <property type="entry name" value="EGF_CA"/>
    <property type="match status" value="5"/>
</dbReference>
<feature type="domain" description="Apple" evidence="12">
    <location>
        <begin position="1592"/>
        <end position="1685"/>
    </location>
</feature>
<feature type="domain" description="Apple" evidence="12">
    <location>
        <begin position="1367"/>
        <end position="1459"/>
    </location>
</feature>
<dbReference type="InterPro" id="IPR016186">
    <property type="entry name" value="C-type_lectin-like/link_sf"/>
</dbReference>
<dbReference type="Pfam" id="PF00094">
    <property type="entry name" value="VWD"/>
    <property type="match status" value="3"/>
</dbReference>
<feature type="domain" description="SUEL-type lectin" evidence="11">
    <location>
        <begin position="5130"/>
        <end position="5226"/>
    </location>
</feature>
<dbReference type="InterPro" id="IPR001881">
    <property type="entry name" value="EGF-like_Ca-bd_dom"/>
</dbReference>
<dbReference type="InterPro" id="IPR018378">
    <property type="entry name" value="C-type_lectin_CS"/>
</dbReference>
<keyword evidence="4" id="KW-1015">Disulfide bond</keyword>
<dbReference type="PROSITE" id="PS00615">
    <property type="entry name" value="C_TYPE_LECTIN_1"/>
    <property type="match status" value="3"/>
</dbReference>
<dbReference type="SUPFAM" id="SSF57567">
    <property type="entry name" value="Serine protease inhibitors"/>
    <property type="match status" value="3"/>
</dbReference>
<dbReference type="SUPFAM" id="SSF54768">
    <property type="entry name" value="dsRNA-binding domain-like"/>
    <property type="match status" value="2"/>
</dbReference>
<feature type="domain" description="SUEL-type lectin" evidence="11">
    <location>
        <begin position="1057"/>
        <end position="1153"/>
    </location>
</feature>
<dbReference type="Pfam" id="PF00024">
    <property type="entry name" value="PAN_1"/>
    <property type="match status" value="9"/>
</dbReference>
<dbReference type="GO" id="GO:0003723">
    <property type="term" value="F:RNA binding"/>
    <property type="evidence" value="ECO:0007669"/>
    <property type="project" value="UniProtKB-UniRule"/>
</dbReference>
<dbReference type="PROSITE" id="PS00010">
    <property type="entry name" value="ASX_HYDROXYL"/>
    <property type="match status" value="6"/>
</dbReference>
<keyword evidence="5" id="KW-0325">Glycoprotein</keyword>
<feature type="domain" description="C-type lectin" evidence="9">
    <location>
        <begin position="2153"/>
        <end position="2270"/>
    </location>
</feature>
<dbReference type="PROSITE" id="PS50041">
    <property type="entry name" value="C_TYPE_LECTIN_2"/>
    <property type="match status" value="8"/>
</dbReference>
<evidence type="ECO:0000259" key="13">
    <source>
        <dbReference type="PROSITE" id="PS51233"/>
    </source>
</evidence>
<dbReference type="InterPro" id="IPR049883">
    <property type="entry name" value="NOTCH1_EGF-like"/>
</dbReference>
<dbReference type="SMART" id="SM00179">
    <property type="entry name" value="EGF_CA"/>
    <property type="match status" value="6"/>
</dbReference>
<keyword evidence="7" id="KW-0694">RNA-binding</keyword>
<dbReference type="Pfam" id="PF12947">
    <property type="entry name" value="EGF_3"/>
    <property type="match status" value="2"/>
</dbReference>
<feature type="domain" description="C-type lectin" evidence="9">
    <location>
        <begin position="2007"/>
        <end position="2126"/>
    </location>
</feature>
<dbReference type="FunFam" id="2.60.120.740:FF:000001">
    <property type="entry name" value="Adhesion G protein-coupled receptor L2"/>
    <property type="match status" value="1"/>
</dbReference>
<dbReference type="EMBL" id="CAJFCJ010000007">
    <property type="protein sequence ID" value="CAD5116778.1"/>
    <property type="molecule type" value="Genomic_DNA"/>
</dbReference>